<organism evidence="3 4">
    <name type="scientific">Microvirga arabica</name>
    <dbReference type="NCBI Taxonomy" id="1128671"/>
    <lineage>
        <taxon>Bacteria</taxon>
        <taxon>Pseudomonadati</taxon>
        <taxon>Pseudomonadota</taxon>
        <taxon>Alphaproteobacteria</taxon>
        <taxon>Hyphomicrobiales</taxon>
        <taxon>Methylobacteriaceae</taxon>
        <taxon>Microvirga</taxon>
    </lineage>
</organism>
<name>A0ABV6YDF8_9HYPH</name>
<dbReference type="Pfam" id="PF13426">
    <property type="entry name" value="PAS_9"/>
    <property type="match status" value="1"/>
</dbReference>
<dbReference type="PANTHER" id="PTHR44757:SF2">
    <property type="entry name" value="BIOFILM ARCHITECTURE MAINTENANCE PROTEIN MBAA"/>
    <property type="match status" value="1"/>
</dbReference>
<dbReference type="NCBIfam" id="TIGR00229">
    <property type="entry name" value="sensory_box"/>
    <property type="match status" value="1"/>
</dbReference>
<dbReference type="Gene3D" id="3.30.70.270">
    <property type="match status" value="1"/>
</dbReference>
<dbReference type="InterPro" id="IPR029787">
    <property type="entry name" value="Nucleotide_cyclase"/>
</dbReference>
<dbReference type="Pfam" id="PF00990">
    <property type="entry name" value="GGDEF"/>
    <property type="match status" value="1"/>
</dbReference>
<dbReference type="SMART" id="SM00267">
    <property type="entry name" value="GGDEF"/>
    <property type="match status" value="1"/>
</dbReference>
<evidence type="ECO:0000259" key="2">
    <source>
        <dbReference type="PROSITE" id="PS50887"/>
    </source>
</evidence>
<gene>
    <name evidence="3" type="ORF">ACETIH_21855</name>
</gene>
<sequence length="578" mass="63599">MTLQLEQAPMPKETQDEISSLQRRWHAMQPAIGVLPSYEDAVLGNLGRHADHTALLTTDGQQPLMLLWSGSQFQEWLGREARDLKVGALSPDLVNTIGSIVQEALSSRAPAMSRCLRTRADAVESTTLLALPLAGREENPFVLLSIEGVASRFSLVDAMFAATDQGMMALAAVRNPLCQVVDFTILTLNDGAARLLDQPATQLRAQALSVVAPHLTERISLQRLTGILEEGRRSSFEVTYPAAGGKRRHVKVEAGCVGDLLVLTLADVTALKFREASFRLLFESNPLPMWLHDPESLRIISANDAAVEHYGYSHEHFRNMALSDLYVEDWEAAKPAIRASAGHHRSDTVWRHRKADGSSIEVNILTRIIDLEETSVVLMGVIDVTERRRNEARIAYLAHHDALTGLPNRVLFQERLGAAFEQVHRSGRSFALLYLDLDGFKAVNDSLGHAGGDELLRHVAQRVGHCLRQNDVPARLGGDEFAILQGFSQYPHDADALARRIVDKLNEPFAILGQKVTIGVSIGIAVAPSDGASADLLLRNADLALYRAKASGRRTYCFYEPGMNDPLQSATFLMIDQH</sequence>
<dbReference type="SUPFAM" id="SSF55785">
    <property type="entry name" value="PYP-like sensor domain (PAS domain)"/>
    <property type="match status" value="2"/>
</dbReference>
<dbReference type="Gene3D" id="3.30.450.20">
    <property type="entry name" value="PAS domain"/>
    <property type="match status" value="2"/>
</dbReference>
<dbReference type="SMART" id="SM00091">
    <property type="entry name" value="PAS"/>
    <property type="match status" value="2"/>
</dbReference>
<accession>A0ABV6YDF8</accession>
<dbReference type="Pfam" id="PF13188">
    <property type="entry name" value="PAS_8"/>
    <property type="match status" value="1"/>
</dbReference>
<keyword evidence="3" id="KW-0808">Transferase</keyword>
<dbReference type="EC" id="2.7.7.65" evidence="3"/>
<proteinExistence type="predicted"/>
<dbReference type="InterPro" id="IPR000160">
    <property type="entry name" value="GGDEF_dom"/>
</dbReference>
<dbReference type="InterPro" id="IPR052155">
    <property type="entry name" value="Biofilm_reg_signaling"/>
</dbReference>
<evidence type="ECO:0000259" key="1">
    <source>
        <dbReference type="PROSITE" id="PS50112"/>
    </source>
</evidence>
<dbReference type="PANTHER" id="PTHR44757">
    <property type="entry name" value="DIGUANYLATE CYCLASE DGCP"/>
    <property type="match status" value="1"/>
</dbReference>
<dbReference type="Proteomes" id="UP001593940">
    <property type="component" value="Unassembled WGS sequence"/>
</dbReference>
<dbReference type="RefSeq" id="WP_377030981.1">
    <property type="nucleotide sequence ID" value="NZ_JBHOMY010000085.1"/>
</dbReference>
<dbReference type="NCBIfam" id="TIGR00254">
    <property type="entry name" value="GGDEF"/>
    <property type="match status" value="1"/>
</dbReference>
<comment type="caution">
    <text evidence="3">The sequence shown here is derived from an EMBL/GenBank/DDBJ whole genome shotgun (WGS) entry which is preliminary data.</text>
</comment>
<dbReference type="SUPFAM" id="SSF55073">
    <property type="entry name" value="Nucleotide cyclase"/>
    <property type="match status" value="1"/>
</dbReference>
<keyword evidence="3" id="KW-0548">Nucleotidyltransferase</keyword>
<dbReference type="CDD" id="cd01949">
    <property type="entry name" value="GGDEF"/>
    <property type="match status" value="1"/>
</dbReference>
<dbReference type="InterPro" id="IPR043128">
    <property type="entry name" value="Rev_trsase/Diguanyl_cyclase"/>
</dbReference>
<protein>
    <submittedName>
        <fullName evidence="3">Diguanylate cyclase domain-containing protein</fullName>
        <ecNumber evidence="3">2.7.7.65</ecNumber>
    </submittedName>
</protein>
<dbReference type="EMBL" id="JBHOMY010000085">
    <property type="protein sequence ID" value="MFC1459300.1"/>
    <property type="molecule type" value="Genomic_DNA"/>
</dbReference>
<reference evidence="3 4" key="1">
    <citation type="submission" date="2024-09" db="EMBL/GenBank/DDBJ databases">
        <title>Nodulacao em especies de Leguminosae Basais da Amazonia e Caracterizacao dos Rizobios e Bacterias Associadas aos Nodulos.</title>
        <authorList>
            <person name="Jambeiro I.C.A."/>
            <person name="Lopes I.S."/>
            <person name="Aguiar E.R.G.R."/>
            <person name="Santos A.F.J."/>
            <person name="Dos Santos J.M.F."/>
            <person name="Gross E."/>
        </authorList>
    </citation>
    <scope>NUCLEOTIDE SEQUENCE [LARGE SCALE GENOMIC DNA]</scope>
    <source>
        <strain evidence="3 4">BRUESC1165</strain>
    </source>
</reference>
<dbReference type="InterPro" id="IPR035965">
    <property type="entry name" value="PAS-like_dom_sf"/>
</dbReference>
<dbReference type="PROSITE" id="PS50112">
    <property type="entry name" value="PAS"/>
    <property type="match status" value="1"/>
</dbReference>
<dbReference type="PROSITE" id="PS50887">
    <property type="entry name" value="GGDEF"/>
    <property type="match status" value="1"/>
</dbReference>
<keyword evidence="4" id="KW-1185">Reference proteome</keyword>
<dbReference type="CDD" id="cd00130">
    <property type="entry name" value="PAS"/>
    <property type="match status" value="1"/>
</dbReference>
<dbReference type="InterPro" id="IPR000014">
    <property type="entry name" value="PAS"/>
</dbReference>
<feature type="domain" description="PAS" evidence="1">
    <location>
        <begin position="274"/>
        <end position="317"/>
    </location>
</feature>
<dbReference type="GO" id="GO:0052621">
    <property type="term" value="F:diguanylate cyclase activity"/>
    <property type="evidence" value="ECO:0007669"/>
    <property type="project" value="UniProtKB-EC"/>
</dbReference>
<evidence type="ECO:0000313" key="3">
    <source>
        <dbReference type="EMBL" id="MFC1459300.1"/>
    </source>
</evidence>
<evidence type="ECO:0000313" key="4">
    <source>
        <dbReference type="Proteomes" id="UP001593940"/>
    </source>
</evidence>
<feature type="domain" description="GGDEF" evidence="2">
    <location>
        <begin position="428"/>
        <end position="561"/>
    </location>
</feature>